<keyword evidence="7 8" id="KW-0482">Metalloprotease</keyword>
<sequence>MDSGVFERWQRAWQRAFADVTGVGLTAEQKADRLAVHQKRFFEKWKNELISYSPAVTFMLDRIKKETGVAVSPQDHTRCLPCDLTRSGGYAPALGTVRLCYGHFWSKKQMEHTFTHELVHIYDHCKFDTYCTNLRHRVCTEGNPLFQANLASSDKDAVERVVNEVWESCFNDTRPIDEASPALNGE</sequence>
<comment type="function">
    <text evidence="8">Has a dual role in the assembly of mitochondrial ATPase.</text>
</comment>
<accession>A0A0H2RK06</accession>
<dbReference type="GO" id="GO:0005743">
    <property type="term" value="C:mitochondrial inner membrane"/>
    <property type="evidence" value="ECO:0007669"/>
    <property type="project" value="UniProtKB-SubCell"/>
</dbReference>
<dbReference type="PANTHER" id="PTHR21711">
    <property type="entry name" value="MITOCHONDRIAL INNER MEMBRANE PROTEASE"/>
    <property type="match status" value="1"/>
</dbReference>
<dbReference type="AlphaFoldDB" id="A0A0H2RK06"/>
<dbReference type="GO" id="GO:0046872">
    <property type="term" value="F:metal ion binding"/>
    <property type="evidence" value="ECO:0007669"/>
    <property type="project" value="UniProtKB-KW"/>
</dbReference>
<dbReference type="InParanoid" id="A0A0H2RK06"/>
<evidence type="ECO:0000256" key="5">
    <source>
        <dbReference type="ARBA" id="ARBA00022723"/>
    </source>
</evidence>
<gene>
    <name evidence="9" type="ORF">SCHPADRAFT_916587</name>
</gene>
<comment type="similarity">
    <text evidence="2 8">Belongs to the peptidase M76 family.</text>
</comment>
<keyword evidence="10" id="KW-1185">Reference proteome</keyword>
<keyword evidence="5 8" id="KW-0479">Metal-binding</keyword>
<evidence type="ECO:0000313" key="10">
    <source>
        <dbReference type="Proteomes" id="UP000053477"/>
    </source>
</evidence>
<dbReference type="Proteomes" id="UP000053477">
    <property type="component" value="Unassembled WGS sequence"/>
</dbReference>
<evidence type="ECO:0000256" key="2">
    <source>
        <dbReference type="ARBA" id="ARBA00009915"/>
    </source>
</evidence>
<dbReference type="GO" id="GO:0004222">
    <property type="term" value="F:metalloendopeptidase activity"/>
    <property type="evidence" value="ECO:0007669"/>
    <property type="project" value="InterPro"/>
</dbReference>
<keyword evidence="4 8" id="KW-0645">Protease</keyword>
<keyword evidence="6 8" id="KW-0378">Hydrolase</keyword>
<dbReference type="Pfam" id="PF09768">
    <property type="entry name" value="Peptidase_M76"/>
    <property type="match status" value="1"/>
</dbReference>
<evidence type="ECO:0000256" key="6">
    <source>
        <dbReference type="ARBA" id="ARBA00022801"/>
    </source>
</evidence>
<evidence type="ECO:0000256" key="3">
    <source>
        <dbReference type="ARBA" id="ARBA00014615"/>
    </source>
</evidence>
<dbReference type="GO" id="GO:0033615">
    <property type="term" value="P:mitochondrial proton-transporting ATP synthase complex assembly"/>
    <property type="evidence" value="ECO:0007669"/>
    <property type="project" value="TreeGrafter"/>
</dbReference>
<keyword evidence="8" id="KW-0496">Mitochondrion</keyword>
<evidence type="ECO:0000313" key="9">
    <source>
        <dbReference type="EMBL" id="KLO09798.1"/>
    </source>
</evidence>
<evidence type="ECO:0000256" key="8">
    <source>
        <dbReference type="RuleBase" id="RU364057"/>
    </source>
</evidence>
<evidence type="ECO:0000256" key="1">
    <source>
        <dbReference type="ARBA" id="ARBA00004137"/>
    </source>
</evidence>
<dbReference type="GO" id="GO:0034982">
    <property type="term" value="P:mitochondrial protein processing"/>
    <property type="evidence" value="ECO:0007669"/>
    <property type="project" value="TreeGrafter"/>
</dbReference>
<protein>
    <recommendedName>
        <fullName evidence="3 8">Mitochondrial inner membrane protease ATP23</fullName>
        <ecNumber evidence="8">3.4.24.-</ecNumber>
    </recommendedName>
</protein>
<comment type="subcellular location">
    <subcellularLocation>
        <location evidence="1 8">Mitochondrion inner membrane</location>
        <topology evidence="1 8">Peripheral membrane protein</topology>
        <orientation evidence="1 8">Intermembrane side</orientation>
    </subcellularLocation>
</comment>
<name>A0A0H2RK06_9AGAM</name>
<keyword evidence="8" id="KW-0472">Membrane</keyword>
<evidence type="ECO:0000256" key="4">
    <source>
        <dbReference type="ARBA" id="ARBA00022670"/>
    </source>
</evidence>
<keyword evidence="8" id="KW-0999">Mitochondrion inner membrane</keyword>
<evidence type="ECO:0000256" key="7">
    <source>
        <dbReference type="ARBA" id="ARBA00023049"/>
    </source>
</evidence>
<dbReference type="PANTHER" id="PTHR21711:SF0">
    <property type="entry name" value="MITOCHONDRIAL INNER MEMBRANE PROTEASE ATP23 HOMOLOG"/>
    <property type="match status" value="1"/>
</dbReference>
<proteinExistence type="inferred from homology"/>
<organism evidence="9 10">
    <name type="scientific">Schizopora paradoxa</name>
    <dbReference type="NCBI Taxonomy" id="27342"/>
    <lineage>
        <taxon>Eukaryota</taxon>
        <taxon>Fungi</taxon>
        <taxon>Dikarya</taxon>
        <taxon>Basidiomycota</taxon>
        <taxon>Agaricomycotina</taxon>
        <taxon>Agaricomycetes</taxon>
        <taxon>Hymenochaetales</taxon>
        <taxon>Schizoporaceae</taxon>
        <taxon>Schizopora</taxon>
    </lineage>
</organism>
<dbReference type="OrthoDB" id="285308at2759"/>
<dbReference type="EMBL" id="KQ086045">
    <property type="protein sequence ID" value="KLO09798.1"/>
    <property type="molecule type" value="Genomic_DNA"/>
</dbReference>
<reference evidence="9 10" key="1">
    <citation type="submission" date="2015-04" db="EMBL/GenBank/DDBJ databases">
        <title>Complete genome sequence of Schizopora paradoxa KUC8140, a cosmopolitan wood degrader in East Asia.</title>
        <authorList>
            <consortium name="DOE Joint Genome Institute"/>
            <person name="Min B."/>
            <person name="Park H."/>
            <person name="Jang Y."/>
            <person name="Kim J.-J."/>
            <person name="Kim K.H."/>
            <person name="Pangilinan J."/>
            <person name="Lipzen A."/>
            <person name="Riley R."/>
            <person name="Grigoriev I.V."/>
            <person name="Spatafora J.W."/>
            <person name="Choi I.-G."/>
        </authorList>
    </citation>
    <scope>NUCLEOTIDE SEQUENCE [LARGE SCALE GENOMIC DNA]</scope>
    <source>
        <strain evidence="9 10">KUC8140</strain>
    </source>
</reference>
<dbReference type="STRING" id="27342.A0A0H2RK06"/>
<dbReference type="EC" id="3.4.24.-" evidence="8"/>
<dbReference type="InterPro" id="IPR019165">
    <property type="entry name" value="Peptidase_M76_ATP23"/>
</dbReference>